<comment type="pathway">
    <text evidence="3">Carbohydrate degradation; glycolysis; D-glyceraldehyde 3-phosphate from glycerone phosphate: step 1/1.</text>
</comment>
<comment type="caution">
    <text evidence="4">The sequence shown here is derived from an EMBL/GenBank/DDBJ whole genome shotgun (WGS) entry which is preliminary data.</text>
</comment>
<protein>
    <recommendedName>
        <fullName evidence="3">Triosephosphate isomerase</fullName>
        <ecNumber evidence="3">5.3.1.1</ecNumber>
    </recommendedName>
</protein>
<dbReference type="GO" id="GO:0006094">
    <property type="term" value="P:gluconeogenesis"/>
    <property type="evidence" value="ECO:0007669"/>
    <property type="project" value="UniProtKB-UniPathway"/>
</dbReference>
<dbReference type="GO" id="GO:0005829">
    <property type="term" value="C:cytosol"/>
    <property type="evidence" value="ECO:0007669"/>
    <property type="project" value="TreeGrafter"/>
</dbReference>
<keyword evidence="3" id="KW-0324">Glycolysis</keyword>
<evidence type="ECO:0000256" key="2">
    <source>
        <dbReference type="ARBA" id="ARBA00023235"/>
    </source>
</evidence>
<comment type="subunit">
    <text evidence="3">Homodimer.</text>
</comment>
<dbReference type="STRING" id="1802165.A3F94_00715"/>
<dbReference type="UniPathway" id="UPA00109">
    <property type="reaction ID" value="UER00189"/>
</dbReference>
<proteinExistence type="inferred from homology"/>
<organism evidence="4 5">
    <name type="scientific">Candidatus Spechtbacteria bacterium RIFCSPLOWO2_12_FULL_38_22</name>
    <dbReference type="NCBI Taxonomy" id="1802165"/>
    <lineage>
        <taxon>Bacteria</taxon>
        <taxon>Candidatus Spechtiibacteriota</taxon>
    </lineage>
</organism>
<dbReference type="GO" id="GO:0004807">
    <property type="term" value="F:triose-phosphate isomerase activity"/>
    <property type="evidence" value="ECO:0007669"/>
    <property type="project" value="UniProtKB-UniRule"/>
</dbReference>
<gene>
    <name evidence="4" type="ORF">A3F94_00715</name>
</gene>
<evidence type="ECO:0000313" key="5">
    <source>
        <dbReference type="Proteomes" id="UP000176770"/>
    </source>
</evidence>
<dbReference type="PANTHER" id="PTHR21139">
    <property type="entry name" value="TRIOSEPHOSPHATE ISOMERASE"/>
    <property type="match status" value="1"/>
</dbReference>
<evidence type="ECO:0000256" key="1">
    <source>
        <dbReference type="ARBA" id="ARBA00007422"/>
    </source>
</evidence>
<dbReference type="PANTHER" id="PTHR21139:SF42">
    <property type="entry name" value="TRIOSEPHOSPHATE ISOMERASE"/>
    <property type="match status" value="1"/>
</dbReference>
<comment type="subcellular location">
    <subcellularLocation>
        <location evidence="3">Cytoplasm</location>
    </subcellularLocation>
</comment>
<dbReference type="EMBL" id="MHOK01000011">
    <property type="protein sequence ID" value="OGZ61996.1"/>
    <property type="molecule type" value="Genomic_DNA"/>
</dbReference>
<sequence>MKKFYLIGNWKMNPATQKQANQLALSILRGVNKLRTKNVEVVICPPFSFLEEVNKKLSRNVKLGAQDIFFEDSGAYTGEISPSMLRDVGVKYVIVGHSERRRFLNETNETINKKLKAVLKNKMTPILAIGEKEKEGQGSIQEIKDQLSFALDGLKTSEVKKIIFVYEPVWAISGGDKNHKAAEPNDVLGMKIFIKKILTDLYNKRLAENVPIIYGGSSNASNVKEFVYDGEMDGALPGSASLDAEEFIKMAQVLTGYK</sequence>
<dbReference type="InterPro" id="IPR000652">
    <property type="entry name" value="Triosephosphate_isomerase"/>
</dbReference>
<keyword evidence="2 3" id="KW-0413">Isomerase</keyword>
<dbReference type="UniPathway" id="UPA00138"/>
<dbReference type="Proteomes" id="UP000176770">
    <property type="component" value="Unassembled WGS sequence"/>
</dbReference>
<dbReference type="SUPFAM" id="SSF51351">
    <property type="entry name" value="Triosephosphate isomerase (TIM)"/>
    <property type="match status" value="1"/>
</dbReference>
<dbReference type="NCBIfam" id="TIGR00419">
    <property type="entry name" value="tim"/>
    <property type="match status" value="1"/>
</dbReference>
<dbReference type="Pfam" id="PF00121">
    <property type="entry name" value="TIM"/>
    <property type="match status" value="1"/>
</dbReference>
<comment type="similarity">
    <text evidence="1 3">Belongs to the triosephosphate isomerase family.</text>
</comment>
<dbReference type="CDD" id="cd00311">
    <property type="entry name" value="TIM"/>
    <property type="match status" value="1"/>
</dbReference>
<dbReference type="InterPro" id="IPR035990">
    <property type="entry name" value="TIM_sf"/>
</dbReference>
<dbReference type="GO" id="GO:0046166">
    <property type="term" value="P:glyceraldehyde-3-phosphate biosynthetic process"/>
    <property type="evidence" value="ECO:0007669"/>
    <property type="project" value="TreeGrafter"/>
</dbReference>
<dbReference type="GO" id="GO:0019563">
    <property type="term" value="P:glycerol catabolic process"/>
    <property type="evidence" value="ECO:0007669"/>
    <property type="project" value="TreeGrafter"/>
</dbReference>
<dbReference type="InterPro" id="IPR013785">
    <property type="entry name" value="Aldolase_TIM"/>
</dbReference>
<evidence type="ECO:0000313" key="4">
    <source>
        <dbReference type="EMBL" id="OGZ61996.1"/>
    </source>
</evidence>
<dbReference type="GO" id="GO:0006096">
    <property type="term" value="P:glycolytic process"/>
    <property type="evidence" value="ECO:0007669"/>
    <property type="project" value="UniProtKB-UniRule"/>
</dbReference>
<dbReference type="EC" id="5.3.1.1" evidence="3"/>
<keyword evidence="3" id="KW-0963">Cytoplasm</keyword>
<evidence type="ECO:0000256" key="3">
    <source>
        <dbReference type="RuleBase" id="RU363013"/>
    </source>
</evidence>
<name>A0A1G2HHM0_9BACT</name>
<accession>A0A1G2HHM0</accession>
<dbReference type="Gene3D" id="3.20.20.70">
    <property type="entry name" value="Aldolase class I"/>
    <property type="match status" value="1"/>
</dbReference>
<keyword evidence="3" id="KW-0312">Gluconeogenesis</keyword>
<dbReference type="AlphaFoldDB" id="A0A1G2HHM0"/>
<comment type="catalytic activity">
    <reaction evidence="3">
        <text>D-glyceraldehyde 3-phosphate = dihydroxyacetone phosphate</text>
        <dbReference type="Rhea" id="RHEA:18585"/>
        <dbReference type="ChEBI" id="CHEBI:57642"/>
        <dbReference type="ChEBI" id="CHEBI:59776"/>
        <dbReference type="EC" id="5.3.1.1"/>
    </reaction>
</comment>
<reference evidence="4 5" key="1">
    <citation type="journal article" date="2016" name="Nat. Commun.">
        <title>Thousands of microbial genomes shed light on interconnected biogeochemical processes in an aquifer system.</title>
        <authorList>
            <person name="Anantharaman K."/>
            <person name="Brown C.T."/>
            <person name="Hug L.A."/>
            <person name="Sharon I."/>
            <person name="Castelle C.J."/>
            <person name="Probst A.J."/>
            <person name="Thomas B.C."/>
            <person name="Singh A."/>
            <person name="Wilkins M.J."/>
            <person name="Karaoz U."/>
            <person name="Brodie E.L."/>
            <person name="Williams K.H."/>
            <person name="Hubbard S.S."/>
            <person name="Banfield J.F."/>
        </authorList>
    </citation>
    <scope>NUCLEOTIDE SEQUENCE [LARGE SCALE GENOMIC DNA]</scope>
</reference>
<comment type="pathway">
    <text evidence="3">Carbohydrate biosynthesis; gluconeogenesis.</text>
</comment>
<dbReference type="PROSITE" id="PS51440">
    <property type="entry name" value="TIM_2"/>
    <property type="match status" value="1"/>
</dbReference>